<dbReference type="PANTHER" id="PTHR43656">
    <property type="entry name" value="BINDING OXIDOREDUCTASE, PUTATIVE (AFU_ORTHOLOGUE AFUA_2G08260)-RELATED"/>
    <property type="match status" value="1"/>
</dbReference>
<accession>A0A9P7YWK3</accession>
<proteinExistence type="inferred from homology"/>
<dbReference type="InterPro" id="IPR001155">
    <property type="entry name" value="OxRdtase_FMN_N"/>
</dbReference>
<evidence type="ECO:0000313" key="6">
    <source>
        <dbReference type="EMBL" id="KAG9241056.1"/>
    </source>
</evidence>
<dbReference type="OrthoDB" id="1663137at2759"/>
<protein>
    <submittedName>
        <fullName evidence="6">NADH:flavin oxidoreductase/NADH oxidase-like protein</fullName>
    </submittedName>
</protein>
<evidence type="ECO:0000313" key="7">
    <source>
        <dbReference type="Proteomes" id="UP000887226"/>
    </source>
</evidence>
<reference evidence="6" key="1">
    <citation type="journal article" date="2021" name="IMA Fungus">
        <title>Genomic characterization of three marine fungi, including Emericellopsis atlantica sp. nov. with signatures of a generalist lifestyle and marine biomass degradation.</title>
        <authorList>
            <person name="Hagestad O.C."/>
            <person name="Hou L."/>
            <person name="Andersen J.H."/>
            <person name="Hansen E.H."/>
            <person name="Altermark B."/>
            <person name="Li C."/>
            <person name="Kuhnert E."/>
            <person name="Cox R.J."/>
            <person name="Crous P.W."/>
            <person name="Spatafora J.W."/>
            <person name="Lail K."/>
            <person name="Amirebrahimi M."/>
            <person name="Lipzen A."/>
            <person name="Pangilinan J."/>
            <person name="Andreopoulos W."/>
            <person name="Hayes R.D."/>
            <person name="Ng V."/>
            <person name="Grigoriev I.V."/>
            <person name="Jackson S.A."/>
            <person name="Sutton T.D.S."/>
            <person name="Dobson A.D.W."/>
            <person name="Rama T."/>
        </authorList>
    </citation>
    <scope>NUCLEOTIDE SEQUENCE</scope>
    <source>
        <strain evidence="6">TRa3180A</strain>
    </source>
</reference>
<dbReference type="InterPro" id="IPR013785">
    <property type="entry name" value="Aldolase_TIM"/>
</dbReference>
<comment type="similarity">
    <text evidence="1">Belongs to the NADH:flavin oxidoreductase/NADH oxidase family.</text>
</comment>
<dbReference type="PANTHER" id="PTHR43656:SF2">
    <property type="entry name" value="BINDING OXIDOREDUCTASE, PUTATIVE (AFU_ORTHOLOGUE AFUA_2G08260)-RELATED"/>
    <property type="match status" value="1"/>
</dbReference>
<dbReference type="EMBL" id="MU254279">
    <property type="protein sequence ID" value="KAG9241056.1"/>
    <property type="molecule type" value="Genomic_DNA"/>
</dbReference>
<keyword evidence="7" id="KW-1185">Reference proteome</keyword>
<keyword evidence="4" id="KW-0560">Oxidoreductase</keyword>
<dbReference type="Proteomes" id="UP000887226">
    <property type="component" value="Unassembled WGS sequence"/>
</dbReference>
<name>A0A9P7YWK3_9HELO</name>
<dbReference type="GO" id="GO:0016491">
    <property type="term" value="F:oxidoreductase activity"/>
    <property type="evidence" value="ECO:0007669"/>
    <property type="project" value="UniProtKB-KW"/>
</dbReference>
<dbReference type="Pfam" id="PF00724">
    <property type="entry name" value="Oxidored_FMN"/>
    <property type="match status" value="1"/>
</dbReference>
<dbReference type="SUPFAM" id="SSF51395">
    <property type="entry name" value="FMN-linked oxidoreductases"/>
    <property type="match status" value="1"/>
</dbReference>
<dbReference type="AlphaFoldDB" id="A0A9P7YWK3"/>
<evidence type="ECO:0000259" key="5">
    <source>
        <dbReference type="Pfam" id="PF00724"/>
    </source>
</evidence>
<evidence type="ECO:0000256" key="1">
    <source>
        <dbReference type="ARBA" id="ARBA00005979"/>
    </source>
</evidence>
<feature type="domain" description="NADH:flavin oxidoreductase/NADH oxidase N-terminal" evidence="5">
    <location>
        <begin position="14"/>
        <end position="358"/>
    </location>
</feature>
<sequence length="424" mass="45434">MLLAQELSLPCGLTLPNRICKAALAENMAPANNPDEKFPKAYAEWAKGGYGLIMTGNVQVTNTYLGAPGDISVPSPATASYTATKEDWTGWATATQQHGTPAIVQLNHPGRQSPAGAGSRWLWAKNLAPSAVSLNLGPRLFDSFLSNFVFGKPRAMTVADIEGVVQMFVDGAKMAEEAGFKGVELHAAHGYLLAQFMAPSSNKRDDEFGGTAAKRVKLILLIMKAIRASTKPGFCVGIKLNSVDVSSGNSMEETLEQVRLIVEAGIDFIEISGGSYENPVMMQEHALPEPTKSARSLARESFFLKFAQSVRARFPTVLLMVTGGFRTRAGMEAALNSGGCDLIGIGRPTTVIPYLPKDIILNEQIPDADADLRLKDLPSPWYMSLAGKVIGAGAQSTYYAGQILRMGKGLKPIDTRLGVTSIKI</sequence>
<dbReference type="InterPro" id="IPR051799">
    <property type="entry name" value="NADH_flavin_oxidoreductase"/>
</dbReference>
<evidence type="ECO:0000256" key="2">
    <source>
        <dbReference type="ARBA" id="ARBA00022630"/>
    </source>
</evidence>
<dbReference type="GO" id="GO:0010181">
    <property type="term" value="F:FMN binding"/>
    <property type="evidence" value="ECO:0007669"/>
    <property type="project" value="InterPro"/>
</dbReference>
<keyword evidence="3" id="KW-0288">FMN</keyword>
<evidence type="ECO:0000256" key="4">
    <source>
        <dbReference type="ARBA" id="ARBA00023002"/>
    </source>
</evidence>
<evidence type="ECO:0000256" key="3">
    <source>
        <dbReference type="ARBA" id="ARBA00022643"/>
    </source>
</evidence>
<organism evidence="6 7">
    <name type="scientific">Calycina marina</name>
    <dbReference type="NCBI Taxonomy" id="1763456"/>
    <lineage>
        <taxon>Eukaryota</taxon>
        <taxon>Fungi</taxon>
        <taxon>Dikarya</taxon>
        <taxon>Ascomycota</taxon>
        <taxon>Pezizomycotina</taxon>
        <taxon>Leotiomycetes</taxon>
        <taxon>Helotiales</taxon>
        <taxon>Pezizellaceae</taxon>
        <taxon>Calycina</taxon>
    </lineage>
</organism>
<gene>
    <name evidence="6" type="ORF">BJ878DRAFT_559004</name>
</gene>
<dbReference type="Gene3D" id="3.20.20.70">
    <property type="entry name" value="Aldolase class I"/>
    <property type="match status" value="1"/>
</dbReference>
<keyword evidence="2" id="KW-0285">Flavoprotein</keyword>
<comment type="caution">
    <text evidence="6">The sequence shown here is derived from an EMBL/GenBank/DDBJ whole genome shotgun (WGS) entry which is preliminary data.</text>
</comment>